<dbReference type="PANTHER" id="PTHR19957">
    <property type="entry name" value="SYNTAXIN"/>
    <property type="match status" value="1"/>
</dbReference>
<dbReference type="InterPro" id="IPR045242">
    <property type="entry name" value="Syntaxin"/>
</dbReference>
<dbReference type="GO" id="GO:0006888">
    <property type="term" value="P:endoplasmic reticulum to Golgi vesicle-mediated transport"/>
    <property type="evidence" value="ECO:0007669"/>
    <property type="project" value="TreeGrafter"/>
</dbReference>
<dbReference type="Pfam" id="PF05739">
    <property type="entry name" value="SNARE"/>
    <property type="match status" value="1"/>
</dbReference>
<dbReference type="PANTHER" id="PTHR19957:SF3">
    <property type="entry name" value="SYNTAXIN-5"/>
    <property type="match status" value="1"/>
</dbReference>
<evidence type="ECO:0000313" key="13">
    <source>
        <dbReference type="Proteomes" id="UP001165122"/>
    </source>
</evidence>
<evidence type="ECO:0000256" key="7">
    <source>
        <dbReference type="ARBA" id="ARBA00023136"/>
    </source>
</evidence>
<feature type="transmembrane region" description="Helical" evidence="10">
    <location>
        <begin position="332"/>
        <end position="351"/>
    </location>
</feature>
<protein>
    <recommendedName>
        <fullName evidence="11">t-SNARE coiled-coil homology domain-containing protein</fullName>
    </recommendedName>
</protein>
<evidence type="ECO:0000256" key="9">
    <source>
        <dbReference type="SAM" id="MobiDB-lite"/>
    </source>
</evidence>
<evidence type="ECO:0000256" key="6">
    <source>
        <dbReference type="ARBA" id="ARBA00023054"/>
    </source>
</evidence>
<organism evidence="12 13">
    <name type="scientific">Triparma laevis f. longispina</name>
    <dbReference type="NCBI Taxonomy" id="1714387"/>
    <lineage>
        <taxon>Eukaryota</taxon>
        <taxon>Sar</taxon>
        <taxon>Stramenopiles</taxon>
        <taxon>Ochrophyta</taxon>
        <taxon>Bolidophyceae</taxon>
        <taxon>Parmales</taxon>
        <taxon>Triparmaceae</taxon>
        <taxon>Triparma</taxon>
    </lineage>
</organism>
<evidence type="ECO:0000256" key="3">
    <source>
        <dbReference type="ARBA" id="ARBA00022448"/>
    </source>
</evidence>
<gene>
    <name evidence="12" type="ORF">TrLO_g14364</name>
</gene>
<dbReference type="GO" id="GO:0031201">
    <property type="term" value="C:SNARE complex"/>
    <property type="evidence" value="ECO:0007669"/>
    <property type="project" value="TreeGrafter"/>
</dbReference>
<keyword evidence="6 8" id="KW-0175">Coiled coil</keyword>
<proteinExistence type="inferred from homology"/>
<dbReference type="SUPFAM" id="SSF47661">
    <property type="entry name" value="t-snare proteins"/>
    <property type="match status" value="1"/>
</dbReference>
<keyword evidence="7 10" id="KW-0472">Membrane</keyword>
<dbReference type="InterPro" id="IPR000727">
    <property type="entry name" value="T_SNARE_dom"/>
</dbReference>
<dbReference type="EMBL" id="BRXW01000345">
    <property type="protein sequence ID" value="GMI18741.1"/>
    <property type="molecule type" value="Genomic_DNA"/>
</dbReference>
<evidence type="ECO:0000313" key="12">
    <source>
        <dbReference type="EMBL" id="GMI18741.1"/>
    </source>
</evidence>
<feature type="region of interest" description="Disordered" evidence="9">
    <location>
        <begin position="1"/>
        <end position="29"/>
    </location>
</feature>
<comment type="caution">
    <text evidence="12">The sequence shown here is derived from an EMBL/GenBank/DDBJ whole genome shotgun (WGS) entry which is preliminary data.</text>
</comment>
<dbReference type="GO" id="GO:0000139">
    <property type="term" value="C:Golgi membrane"/>
    <property type="evidence" value="ECO:0007669"/>
    <property type="project" value="TreeGrafter"/>
</dbReference>
<evidence type="ECO:0000256" key="5">
    <source>
        <dbReference type="ARBA" id="ARBA00022989"/>
    </source>
</evidence>
<dbReference type="CDD" id="cd15844">
    <property type="entry name" value="SNARE_syntaxin5"/>
    <property type="match status" value="1"/>
</dbReference>
<keyword evidence="5 10" id="KW-1133">Transmembrane helix</keyword>
<feature type="domain" description="T-SNARE coiled-coil homology" evidence="11">
    <location>
        <begin position="260"/>
        <end position="322"/>
    </location>
</feature>
<keyword evidence="3" id="KW-0813">Transport</keyword>
<evidence type="ECO:0000256" key="2">
    <source>
        <dbReference type="ARBA" id="ARBA00009063"/>
    </source>
</evidence>
<dbReference type="GO" id="GO:0006886">
    <property type="term" value="P:intracellular protein transport"/>
    <property type="evidence" value="ECO:0007669"/>
    <property type="project" value="TreeGrafter"/>
</dbReference>
<reference evidence="13" key="1">
    <citation type="journal article" date="2023" name="Commun. Biol.">
        <title>Genome analysis of Parmales, the sister group of diatoms, reveals the evolutionary specialization of diatoms from phago-mixotrophs to photoautotrophs.</title>
        <authorList>
            <person name="Ban H."/>
            <person name="Sato S."/>
            <person name="Yoshikawa S."/>
            <person name="Yamada K."/>
            <person name="Nakamura Y."/>
            <person name="Ichinomiya M."/>
            <person name="Sato N."/>
            <person name="Blanc-Mathieu R."/>
            <person name="Endo H."/>
            <person name="Kuwata A."/>
            <person name="Ogata H."/>
        </authorList>
    </citation>
    <scope>NUCLEOTIDE SEQUENCE [LARGE SCALE GENOMIC DNA]</scope>
    <source>
        <strain evidence="13">NIES 3700</strain>
    </source>
</reference>
<dbReference type="AlphaFoldDB" id="A0A9W7L1I2"/>
<dbReference type="GO" id="GO:0005484">
    <property type="term" value="F:SNAP receptor activity"/>
    <property type="evidence" value="ECO:0007669"/>
    <property type="project" value="TreeGrafter"/>
</dbReference>
<keyword evidence="4 10" id="KW-0812">Transmembrane</keyword>
<evidence type="ECO:0000256" key="4">
    <source>
        <dbReference type="ARBA" id="ARBA00022692"/>
    </source>
</evidence>
<evidence type="ECO:0000256" key="1">
    <source>
        <dbReference type="ARBA" id="ARBA00004211"/>
    </source>
</evidence>
<evidence type="ECO:0000256" key="10">
    <source>
        <dbReference type="SAM" id="Phobius"/>
    </source>
</evidence>
<accession>A0A9W7L1I2</accession>
<keyword evidence="13" id="KW-1185">Reference proteome</keyword>
<feature type="compositionally biased region" description="Pro residues" evidence="9">
    <location>
        <begin position="20"/>
        <end position="29"/>
    </location>
</feature>
<evidence type="ECO:0000259" key="11">
    <source>
        <dbReference type="PROSITE" id="PS50192"/>
    </source>
</evidence>
<dbReference type="Proteomes" id="UP001165122">
    <property type="component" value="Unassembled WGS sequence"/>
</dbReference>
<dbReference type="OrthoDB" id="421009at2759"/>
<feature type="region of interest" description="Disordered" evidence="9">
    <location>
        <begin position="180"/>
        <end position="214"/>
    </location>
</feature>
<dbReference type="Gene3D" id="1.20.58.70">
    <property type="match status" value="1"/>
</dbReference>
<evidence type="ECO:0000256" key="8">
    <source>
        <dbReference type="SAM" id="Coils"/>
    </source>
</evidence>
<name>A0A9W7L1I2_9STRA</name>
<dbReference type="GO" id="GO:0048278">
    <property type="term" value="P:vesicle docking"/>
    <property type="evidence" value="ECO:0007669"/>
    <property type="project" value="TreeGrafter"/>
</dbReference>
<sequence length="352" mass="38614">MQVSRLNDLHTFTSSLPPLTTSPPLPPPTPAETLQQLKTFHTHSSTLSLKISSTASKLQLLSGVVKKKSIFIDDSKKVNGMVEEIKRDLENIQETMGSLDETLTSARTSTTPSTKDHSLAILSTLKTTVTTTATEFKQVLLERSESMKESGDRKKKFGKTGGLAERGKLIKMQGIHLTPQQLSSTPTGLSKRGPHNRLGNDNLPRPVNNVSSTVNIGNDGVMNVEYYNGSEEGRHIMTPLEMQVMEASSEQTQLLIPSGGEYLQSRAEAVTQIESHISELGSVFQKLALMVREHGELVERVEDNVEDARDNVEGGLGQLMQTLEGLRNGRMLGLKISAVVVMFIIFFITFLA</sequence>
<comment type="similarity">
    <text evidence="2">Belongs to the syntaxin family.</text>
</comment>
<dbReference type="GO" id="GO:0006906">
    <property type="term" value="P:vesicle fusion"/>
    <property type="evidence" value="ECO:0007669"/>
    <property type="project" value="TreeGrafter"/>
</dbReference>
<dbReference type="GO" id="GO:0000149">
    <property type="term" value="F:SNARE binding"/>
    <property type="evidence" value="ECO:0007669"/>
    <property type="project" value="TreeGrafter"/>
</dbReference>
<comment type="subcellular location">
    <subcellularLocation>
        <location evidence="1">Membrane</location>
        <topology evidence="1">Single-pass type IV membrane protein</topology>
    </subcellularLocation>
</comment>
<feature type="coiled-coil region" evidence="8">
    <location>
        <begin position="75"/>
        <end position="102"/>
    </location>
</feature>
<dbReference type="SMART" id="SM00397">
    <property type="entry name" value="t_SNARE"/>
    <property type="match status" value="1"/>
</dbReference>
<dbReference type="InterPro" id="IPR010989">
    <property type="entry name" value="SNARE"/>
</dbReference>
<dbReference type="PROSITE" id="PS50192">
    <property type="entry name" value="T_SNARE"/>
    <property type="match status" value="1"/>
</dbReference>